<dbReference type="CDD" id="cd00165">
    <property type="entry name" value="S4"/>
    <property type="match status" value="1"/>
</dbReference>
<dbReference type="FunFam" id="3.30.70.1560:FF:000002">
    <property type="entry name" value="Pseudouridine synthase"/>
    <property type="match status" value="1"/>
</dbReference>
<protein>
    <recommendedName>
        <fullName evidence="4">Pseudouridine synthase</fullName>
        <ecNumber evidence="4">5.4.99.-</ecNumber>
    </recommendedName>
</protein>
<evidence type="ECO:0000256" key="4">
    <source>
        <dbReference type="RuleBase" id="RU003887"/>
    </source>
</evidence>
<keyword evidence="7" id="KW-1185">Reference proteome</keyword>
<dbReference type="FunFam" id="3.10.290.10:FF:000003">
    <property type="entry name" value="Pseudouridine synthase"/>
    <property type="match status" value="1"/>
</dbReference>
<dbReference type="InterPro" id="IPR036986">
    <property type="entry name" value="S4_RNA-bd_sf"/>
</dbReference>
<dbReference type="InterPro" id="IPR018496">
    <property type="entry name" value="PsdUridine_synth_RsuA/RluB_CS"/>
</dbReference>
<keyword evidence="3" id="KW-0694">RNA-binding</keyword>
<evidence type="ECO:0000256" key="2">
    <source>
        <dbReference type="ARBA" id="ARBA00023235"/>
    </source>
</evidence>
<dbReference type="SUPFAM" id="SSF55174">
    <property type="entry name" value="Alpha-L RNA-binding motif"/>
    <property type="match status" value="1"/>
</dbReference>
<dbReference type="InterPro" id="IPR000748">
    <property type="entry name" value="PsdUridine_synth_RsuA/RluB/E/F"/>
</dbReference>
<dbReference type="Gene3D" id="3.30.70.580">
    <property type="entry name" value="Pseudouridine synthase I, catalytic domain, N-terminal subdomain"/>
    <property type="match status" value="1"/>
</dbReference>
<dbReference type="AlphaFoldDB" id="A0AA41X361"/>
<dbReference type="SMART" id="SM00363">
    <property type="entry name" value="S4"/>
    <property type="match status" value="1"/>
</dbReference>
<evidence type="ECO:0000313" key="6">
    <source>
        <dbReference type="EMBL" id="MCP8968091.1"/>
    </source>
</evidence>
<proteinExistence type="inferred from homology"/>
<dbReference type="Gene3D" id="3.10.290.10">
    <property type="entry name" value="RNA-binding S4 domain"/>
    <property type="match status" value="1"/>
</dbReference>
<dbReference type="Gene3D" id="3.30.70.1560">
    <property type="entry name" value="Alpha-L RNA-binding motif"/>
    <property type="match status" value="1"/>
</dbReference>
<dbReference type="InterPro" id="IPR020094">
    <property type="entry name" value="TruA/RsuA/RluB/E/F_N"/>
</dbReference>
<dbReference type="Pfam" id="PF00849">
    <property type="entry name" value="PseudoU_synth_2"/>
    <property type="match status" value="1"/>
</dbReference>
<dbReference type="EC" id="5.4.99.-" evidence="4"/>
<accession>A0AA41X361</accession>
<dbReference type="InterPro" id="IPR042092">
    <property type="entry name" value="PsdUridine_s_RsuA/RluB/E/F_cat"/>
</dbReference>
<comment type="similarity">
    <text evidence="1 4">Belongs to the pseudouridine synthase RsuA family.</text>
</comment>
<dbReference type="InterPro" id="IPR020103">
    <property type="entry name" value="PsdUridine_synth_cat_dom_sf"/>
</dbReference>
<keyword evidence="2 4" id="KW-0413">Isomerase</keyword>
<dbReference type="Proteomes" id="UP001156102">
    <property type="component" value="Unassembled WGS sequence"/>
</dbReference>
<dbReference type="Pfam" id="PF01479">
    <property type="entry name" value="S4"/>
    <property type="match status" value="1"/>
</dbReference>
<evidence type="ECO:0000259" key="5">
    <source>
        <dbReference type="SMART" id="SM00363"/>
    </source>
</evidence>
<dbReference type="EMBL" id="JANCLT010000002">
    <property type="protein sequence ID" value="MCP8968091.1"/>
    <property type="molecule type" value="Genomic_DNA"/>
</dbReference>
<gene>
    <name evidence="6" type="ORF">NK662_06000</name>
</gene>
<dbReference type="NCBIfam" id="TIGR00093">
    <property type="entry name" value="pseudouridine synthase"/>
    <property type="match status" value="1"/>
</dbReference>
<dbReference type="PROSITE" id="PS01149">
    <property type="entry name" value="PSI_RSU"/>
    <property type="match status" value="1"/>
</dbReference>
<name>A0AA41X361_9BACI</name>
<evidence type="ECO:0000256" key="3">
    <source>
        <dbReference type="PROSITE-ProRule" id="PRU00182"/>
    </source>
</evidence>
<dbReference type="InterPro" id="IPR002942">
    <property type="entry name" value="S4_RNA-bd"/>
</dbReference>
<dbReference type="GO" id="GO:0000455">
    <property type="term" value="P:enzyme-directed rRNA pseudouridine synthesis"/>
    <property type="evidence" value="ECO:0007669"/>
    <property type="project" value="UniProtKB-ARBA"/>
</dbReference>
<feature type="domain" description="RNA-binding S4" evidence="5">
    <location>
        <begin position="1"/>
        <end position="63"/>
    </location>
</feature>
<sequence length="230" mass="26093">MRINKYISETGFCSRRETDRLIDAGRITINGTVCQPGDEVEPGDTVLVDGKPIPPREPSVYLLLNKPPGITCTAAEQVEDNIISFVNYPIRIFPVGRLDKASEGLILMTNDGSIVNKISRSEHGHEKEYIVRVDRPFDDAFLQHMAEGVEILGTKTKPCQVSRVSEDTFRIILTQGLNRQIRRMSKALGYQVEKLERIRIMNLEAKGLPQGQWRYVTEEELRQLLALLEE</sequence>
<dbReference type="CDD" id="cd02554">
    <property type="entry name" value="PseudoU_synth_RluF"/>
    <property type="match status" value="1"/>
</dbReference>
<dbReference type="SUPFAM" id="SSF55120">
    <property type="entry name" value="Pseudouridine synthase"/>
    <property type="match status" value="1"/>
</dbReference>
<organism evidence="6 7">
    <name type="scientific">Ectobacillus ponti</name>
    <dbReference type="NCBI Taxonomy" id="2961894"/>
    <lineage>
        <taxon>Bacteria</taxon>
        <taxon>Bacillati</taxon>
        <taxon>Bacillota</taxon>
        <taxon>Bacilli</taxon>
        <taxon>Bacillales</taxon>
        <taxon>Bacillaceae</taxon>
        <taxon>Ectobacillus</taxon>
    </lineage>
</organism>
<dbReference type="PANTHER" id="PTHR47683">
    <property type="entry name" value="PSEUDOURIDINE SYNTHASE FAMILY PROTEIN-RELATED"/>
    <property type="match status" value="1"/>
</dbReference>
<dbReference type="GO" id="GO:0120159">
    <property type="term" value="F:rRNA pseudouridine synthase activity"/>
    <property type="evidence" value="ECO:0007669"/>
    <property type="project" value="UniProtKB-ARBA"/>
</dbReference>
<comment type="caution">
    <text evidence="6">The sequence shown here is derived from an EMBL/GenBank/DDBJ whole genome shotgun (WGS) entry which is preliminary data.</text>
</comment>
<dbReference type="RefSeq" id="WP_254757991.1">
    <property type="nucleotide sequence ID" value="NZ_JANCLT010000002.1"/>
</dbReference>
<reference evidence="6" key="1">
    <citation type="submission" date="2022-07" db="EMBL/GenBank/DDBJ databases">
        <authorList>
            <person name="Li W.-J."/>
            <person name="Deng Q.-Q."/>
        </authorList>
    </citation>
    <scope>NUCLEOTIDE SEQUENCE</scope>
    <source>
        <strain evidence="6">SYSU M60031</strain>
    </source>
</reference>
<evidence type="ECO:0000256" key="1">
    <source>
        <dbReference type="ARBA" id="ARBA00008348"/>
    </source>
</evidence>
<dbReference type="InterPro" id="IPR050343">
    <property type="entry name" value="RsuA_PseudoU_synthase"/>
</dbReference>
<evidence type="ECO:0000313" key="7">
    <source>
        <dbReference type="Proteomes" id="UP001156102"/>
    </source>
</evidence>
<dbReference type="PANTHER" id="PTHR47683:SF2">
    <property type="entry name" value="RNA-BINDING S4 DOMAIN-CONTAINING PROTEIN"/>
    <property type="match status" value="1"/>
</dbReference>
<dbReference type="PROSITE" id="PS50889">
    <property type="entry name" value="S4"/>
    <property type="match status" value="1"/>
</dbReference>
<dbReference type="InterPro" id="IPR006145">
    <property type="entry name" value="PsdUridine_synth_RsuA/RluA"/>
</dbReference>
<dbReference type="GO" id="GO:0003723">
    <property type="term" value="F:RNA binding"/>
    <property type="evidence" value="ECO:0007669"/>
    <property type="project" value="UniProtKB-KW"/>
</dbReference>